<dbReference type="OrthoDB" id="9804707at2"/>
<evidence type="ECO:0000256" key="8">
    <source>
        <dbReference type="ARBA" id="ARBA00022679"/>
    </source>
</evidence>
<dbReference type="UniPathway" id="UPA00241">
    <property type="reaction ID" value="UER00352"/>
</dbReference>
<evidence type="ECO:0000256" key="3">
    <source>
        <dbReference type="ARBA" id="ARBA00004496"/>
    </source>
</evidence>
<dbReference type="AlphaFoldDB" id="A0A5C6F9B6"/>
<protein>
    <recommendedName>
        <fullName evidence="15 16">Type III pantothenate kinase</fullName>
        <ecNumber evidence="6 16">2.7.1.33</ecNumber>
    </recommendedName>
    <alternativeName>
        <fullName evidence="16">PanK-III</fullName>
    </alternativeName>
    <alternativeName>
        <fullName evidence="16">Pantothenic acid kinase</fullName>
    </alternativeName>
</protein>
<dbReference type="RefSeq" id="WP_146458411.1">
    <property type="nucleotide sequence ID" value="NZ_SJPW01000003.1"/>
</dbReference>
<dbReference type="GO" id="GO:0046872">
    <property type="term" value="F:metal ion binding"/>
    <property type="evidence" value="ECO:0007669"/>
    <property type="project" value="UniProtKB-KW"/>
</dbReference>
<evidence type="ECO:0000313" key="18">
    <source>
        <dbReference type="Proteomes" id="UP000318288"/>
    </source>
</evidence>
<keyword evidence="16" id="KW-0479">Metal-binding</keyword>
<name>A0A5C6F9B6_9BACT</name>
<feature type="binding site" evidence="16">
    <location>
        <begin position="11"/>
        <end position="18"/>
    </location>
    <ligand>
        <name>ATP</name>
        <dbReference type="ChEBI" id="CHEBI:30616"/>
    </ligand>
</feature>
<evidence type="ECO:0000256" key="6">
    <source>
        <dbReference type="ARBA" id="ARBA00012102"/>
    </source>
</evidence>
<dbReference type="PANTHER" id="PTHR34265:SF1">
    <property type="entry name" value="TYPE III PANTOTHENATE KINASE"/>
    <property type="match status" value="1"/>
</dbReference>
<feature type="binding site" evidence="16">
    <location>
        <begin position="105"/>
        <end position="108"/>
    </location>
    <ligand>
        <name>substrate</name>
    </ligand>
</feature>
<evidence type="ECO:0000256" key="10">
    <source>
        <dbReference type="ARBA" id="ARBA00022777"/>
    </source>
</evidence>
<evidence type="ECO:0000256" key="12">
    <source>
        <dbReference type="ARBA" id="ARBA00022958"/>
    </source>
</evidence>
<sequence length="267" mass="28451">MTSTACMVAVDVGNTAVKLAVEQGDAIVDHSIVISHTDWHQSAITWVRDRLGCKDMQWRIASVHQRAADRLVDAVRIAAPSASIELVTHHDVPMPVAVDFPDRLGIDRLLSAFQARRITRDSSPNSGSCGPLVVIDAGSAVTVDWVDGAGRFCGGAILPGLSLQSRALAMGTDALPQIDWSEPHQVRIPATNTADAIYAGILVGLAAAIDGLTQRYIESWQQASGSDDTVPVILTGGDSLVLSAHLRHAHHQKPNLVCRGLLNLSSR</sequence>
<keyword evidence="7 16" id="KW-0963">Cytoplasm</keyword>
<comment type="function">
    <text evidence="16">Catalyzes the phosphorylation of pantothenate (Pan), the first step in CoA biosynthesis.</text>
</comment>
<keyword evidence="11 16" id="KW-0067">ATP-binding</keyword>
<dbReference type="EC" id="2.7.1.33" evidence="6 16"/>
<comment type="caution">
    <text evidence="17">The sequence shown here is derived from an EMBL/GenBank/DDBJ whole genome shotgun (WGS) entry which is preliminary data.</text>
</comment>
<keyword evidence="9 16" id="KW-0547">Nucleotide-binding</keyword>
<evidence type="ECO:0000256" key="2">
    <source>
        <dbReference type="ARBA" id="ARBA00001958"/>
    </source>
</evidence>
<comment type="catalytic activity">
    <reaction evidence="1 16">
        <text>(R)-pantothenate + ATP = (R)-4'-phosphopantothenate + ADP + H(+)</text>
        <dbReference type="Rhea" id="RHEA:16373"/>
        <dbReference type="ChEBI" id="CHEBI:10986"/>
        <dbReference type="ChEBI" id="CHEBI:15378"/>
        <dbReference type="ChEBI" id="CHEBI:29032"/>
        <dbReference type="ChEBI" id="CHEBI:30616"/>
        <dbReference type="ChEBI" id="CHEBI:456216"/>
        <dbReference type="EC" id="2.7.1.33"/>
    </reaction>
</comment>
<feature type="binding site" evidence="16">
    <location>
        <position position="139"/>
    </location>
    <ligand>
        <name>ATP</name>
        <dbReference type="ChEBI" id="CHEBI:30616"/>
    </ligand>
</feature>
<feature type="binding site" evidence="16">
    <location>
        <position position="136"/>
    </location>
    <ligand>
        <name>K(+)</name>
        <dbReference type="ChEBI" id="CHEBI:29103"/>
    </ligand>
</feature>
<dbReference type="SUPFAM" id="SSF53067">
    <property type="entry name" value="Actin-like ATPase domain"/>
    <property type="match status" value="2"/>
</dbReference>
<keyword evidence="10 16" id="KW-0418">Kinase</keyword>
<accession>A0A5C6F9B6</accession>
<feature type="binding site" evidence="16">
    <location>
        <position position="193"/>
    </location>
    <ligand>
        <name>substrate</name>
    </ligand>
</feature>
<dbReference type="CDD" id="cd24015">
    <property type="entry name" value="ASKHA_NBD_PanK-III"/>
    <property type="match status" value="1"/>
</dbReference>
<dbReference type="EMBL" id="SJPW01000003">
    <property type="protein sequence ID" value="TWU57037.1"/>
    <property type="molecule type" value="Genomic_DNA"/>
</dbReference>
<dbReference type="Pfam" id="PF03309">
    <property type="entry name" value="Pan_kinase"/>
    <property type="match status" value="1"/>
</dbReference>
<comment type="subunit">
    <text evidence="5 16">Homodimer.</text>
</comment>
<evidence type="ECO:0000256" key="13">
    <source>
        <dbReference type="ARBA" id="ARBA00022993"/>
    </source>
</evidence>
<comment type="cofactor">
    <cofactor evidence="16">
        <name>NH4(+)</name>
        <dbReference type="ChEBI" id="CHEBI:28938"/>
    </cofactor>
    <cofactor evidence="16">
        <name>K(+)</name>
        <dbReference type="ChEBI" id="CHEBI:29103"/>
    </cofactor>
    <text evidence="16">A monovalent cation. Ammonium or potassium.</text>
</comment>
<dbReference type="InterPro" id="IPR004619">
    <property type="entry name" value="Type_III_PanK"/>
</dbReference>
<evidence type="ECO:0000256" key="14">
    <source>
        <dbReference type="ARBA" id="ARBA00038036"/>
    </source>
</evidence>
<dbReference type="HAMAP" id="MF_01274">
    <property type="entry name" value="Pantothen_kinase_3"/>
    <property type="match status" value="1"/>
</dbReference>
<keyword evidence="13 16" id="KW-0173">Coenzyme A biosynthesis</keyword>
<dbReference type="GO" id="GO:0005737">
    <property type="term" value="C:cytoplasm"/>
    <property type="evidence" value="ECO:0007669"/>
    <property type="project" value="UniProtKB-SubCell"/>
</dbReference>
<evidence type="ECO:0000256" key="16">
    <source>
        <dbReference type="HAMAP-Rule" id="MF_01274"/>
    </source>
</evidence>
<dbReference type="Gene3D" id="3.30.420.40">
    <property type="match status" value="2"/>
</dbReference>
<comment type="subcellular location">
    <subcellularLocation>
        <location evidence="3 16">Cytoplasm</location>
    </subcellularLocation>
</comment>
<comment type="caution">
    <text evidence="16">Lacks conserved residue(s) required for the propagation of feature annotation.</text>
</comment>
<gene>
    <name evidence="16 17" type="primary">coaX</name>
    <name evidence="17" type="ORF">Poly51_29580</name>
</gene>
<comment type="pathway">
    <text evidence="4 16">Cofactor biosynthesis; coenzyme A biosynthesis; CoA from (R)-pantothenate: step 1/5.</text>
</comment>
<proteinExistence type="inferred from homology"/>
<keyword evidence="18" id="KW-1185">Reference proteome</keyword>
<evidence type="ECO:0000313" key="17">
    <source>
        <dbReference type="EMBL" id="TWU57037.1"/>
    </source>
</evidence>
<organism evidence="17 18">
    <name type="scientific">Rubripirellula tenax</name>
    <dbReference type="NCBI Taxonomy" id="2528015"/>
    <lineage>
        <taxon>Bacteria</taxon>
        <taxon>Pseudomonadati</taxon>
        <taxon>Planctomycetota</taxon>
        <taxon>Planctomycetia</taxon>
        <taxon>Pirellulales</taxon>
        <taxon>Pirellulaceae</taxon>
        <taxon>Rubripirellula</taxon>
    </lineage>
</organism>
<dbReference type="PANTHER" id="PTHR34265">
    <property type="entry name" value="TYPE III PANTOTHENATE KINASE"/>
    <property type="match status" value="1"/>
</dbReference>
<evidence type="ECO:0000256" key="15">
    <source>
        <dbReference type="ARBA" id="ARBA00040883"/>
    </source>
</evidence>
<dbReference type="GO" id="GO:0005524">
    <property type="term" value="F:ATP binding"/>
    <property type="evidence" value="ECO:0007669"/>
    <property type="project" value="UniProtKB-UniRule"/>
</dbReference>
<dbReference type="InterPro" id="IPR043129">
    <property type="entry name" value="ATPase_NBD"/>
</dbReference>
<evidence type="ECO:0000256" key="9">
    <source>
        <dbReference type="ARBA" id="ARBA00022741"/>
    </source>
</evidence>
<keyword evidence="8 16" id="KW-0808">Transferase</keyword>
<dbReference type="Proteomes" id="UP000318288">
    <property type="component" value="Unassembled WGS sequence"/>
</dbReference>
<reference evidence="17 18" key="1">
    <citation type="submission" date="2019-02" db="EMBL/GenBank/DDBJ databases">
        <title>Deep-cultivation of Planctomycetes and their phenomic and genomic characterization uncovers novel biology.</title>
        <authorList>
            <person name="Wiegand S."/>
            <person name="Jogler M."/>
            <person name="Boedeker C."/>
            <person name="Pinto D."/>
            <person name="Vollmers J."/>
            <person name="Rivas-Marin E."/>
            <person name="Kohn T."/>
            <person name="Peeters S.H."/>
            <person name="Heuer A."/>
            <person name="Rast P."/>
            <person name="Oberbeckmann S."/>
            <person name="Bunk B."/>
            <person name="Jeske O."/>
            <person name="Meyerdierks A."/>
            <person name="Storesund J.E."/>
            <person name="Kallscheuer N."/>
            <person name="Luecker S."/>
            <person name="Lage O.M."/>
            <person name="Pohl T."/>
            <person name="Merkel B.J."/>
            <person name="Hornburger P."/>
            <person name="Mueller R.-W."/>
            <person name="Bruemmer F."/>
            <person name="Labrenz M."/>
            <person name="Spormann A.M."/>
            <person name="Op Den Camp H."/>
            <person name="Overmann J."/>
            <person name="Amann R."/>
            <person name="Jetten M.S.M."/>
            <person name="Mascher T."/>
            <person name="Medema M.H."/>
            <person name="Devos D.P."/>
            <person name="Kaster A.-K."/>
            <person name="Ovreas L."/>
            <person name="Rohde M."/>
            <person name="Galperin M.Y."/>
            <person name="Jogler C."/>
        </authorList>
    </citation>
    <scope>NUCLEOTIDE SEQUENCE [LARGE SCALE GENOMIC DNA]</scope>
    <source>
        <strain evidence="17 18">Poly51</strain>
    </source>
</reference>
<evidence type="ECO:0000256" key="11">
    <source>
        <dbReference type="ARBA" id="ARBA00022840"/>
    </source>
</evidence>
<comment type="similarity">
    <text evidence="14 16">Belongs to the type III pantothenate kinase family.</text>
</comment>
<evidence type="ECO:0000256" key="4">
    <source>
        <dbReference type="ARBA" id="ARBA00005225"/>
    </source>
</evidence>
<evidence type="ECO:0000256" key="1">
    <source>
        <dbReference type="ARBA" id="ARBA00001206"/>
    </source>
</evidence>
<evidence type="ECO:0000256" key="5">
    <source>
        <dbReference type="ARBA" id="ARBA00011738"/>
    </source>
</evidence>
<comment type="cofactor">
    <cofactor evidence="2">
        <name>K(+)</name>
        <dbReference type="ChEBI" id="CHEBI:29103"/>
    </cofactor>
</comment>
<dbReference type="GO" id="GO:0004594">
    <property type="term" value="F:pantothenate kinase activity"/>
    <property type="evidence" value="ECO:0007669"/>
    <property type="project" value="UniProtKB-UniRule"/>
</dbReference>
<dbReference type="GO" id="GO:0015937">
    <property type="term" value="P:coenzyme A biosynthetic process"/>
    <property type="evidence" value="ECO:0007669"/>
    <property type="project" value="UniProtKB-UniRule"/>
</dbReference>
<dbReference type="NCBIfam" id="TIGR00671">
    <property type="entry name" value="baf"/>
    <property type="match status" value="1"/>
</dbReference>
<feature type="active site" description="Proton acceptor" evidence="16">
    <location>
        <position position="107"/>
    </location>
</feature>
<evidence type="ECO:0000256" key="7">
    <source>
        <dbReference type="ARBA" id="ARBA00022490"/>
    </source>
</evidence>
<keyword evidence="12 16" id="KW-0630">Potassium</keyword>